<sequence length="140" mass="15979">ALVHLKLKNFSTAEDDCTMALRRDPLYFKAWSHFEAALRLEPQSREIQKLLQKTKEKKVDVDGIPPACPPQAPPQPPAAPFQRFEILEVDDDDEKEEEVTTRGAIHTAESSAREAARRDQPATRVVAEKPFQRFEILEDE</sequence>
<gene>
    <name evidence="2" type="ORF">DYB25_004708</name>
</gene>
<evidence type="ECO:0000313" key="3">
    <source>
        <dbReference type="Proteomes" id="UP000266239"/>
    </source>
</evidence>
<protein>
    <submittedName>
        <fullName evidence="2">Uncharacterized protein</fullName>
    </submittedName>
</protein>
<proteinExistence type="predicted"/>
<evidence type="ECO:0000313" key="2">
    <source>
        <dbReference type="EMBL" id="RHY11187.1"/>
    </source>
</evidence>
<feature type="region of interest" description="Disordered" evidence="1">
    <location>
        <begin position="91"/>
        <end position="124"/>
    </location>
</feature>
<dbReference type="SUPFAM" id="SSF48452">
    <property type="entry name" value="TPR-like"/>
    <property type="match status" value="1"/>
</dbReference>
<comment type="caution">
    <text evidence="2">The sequence shown here is derived from an EMBL/GenBank/DDBJ whole genome shotgun (WGS) entry which is preliminary data.</text>
</comment>
<organism evidence="2 3">
    <name type="scientific">Aphanomyces astaci</name>
    <name type="common">Crayfish plague agent</name>
    <dbReference type="NCBI Taxonomy" id="112090"/>
    <lineage>
        <taxon>Eukaryota</taxon>
        <taxon>Sar</taxon>
        <taxon>Stramenopiles</taxon>
        <taxon>Oomycota</taxon>
        <taxon>Saprolegniomycetes</taxon>
        <taxon>Saprolegniales</taxon>
        <taxon>Verrucalvaceae</taxon>
        <taxon>Aphanomyces</taxon>
    </lineage>
</organism>
<dbReference type="VEuPathDB" id="FungiDB:H257_09258"/>
<feature type="compositionally biased region" description="Pro residues" evidence="1">
    <location>
        <begin position="66"/>
        <end position="79"/>
    </location>
</feature>
<dbReference type="Proteomes" id="UP000266239">
    <property type="component" value="Unassembled WGS sequence"/>
</dbReference>
<dbReference type="Gene3D" id="1.25.40.10">
    <property type="entry name" value="Tetratricopeptide repeat domain"/>
    <property type="match status" value="1"/>
</dbReference>
<accession>A0A397B0A0</accession>
<name>A0A397B0A0_APHAT</name>
<feature type="compositionally biased region" description="Basic and acidic residues" evidence="1">
    <location>
        <begin position="111"/>
        <end position="124"/>
    </location>
</feature>
<dbReference type="InterPro" id="IPR011990">
    <property type="entry name" value="TPR-like_helical_dom_sf"/>
</dbReference>
<dbReference type="EMBL" id="QUTA01006425">
    <property type="protein sequence ID" value="RHY11187.1"/>
    <property type="molecule type" value="Genomic_DNA"/>
</dbReference>
<feature type="non-terminal residue" evidence="2">
    <location>
        <position position="1"/>
    </location>
</feature>
<reference evidence="2 3" key="1">
    <citation type="submission" date="2018-08" db="EMBL/GenBank/DDBJ databases">
        <title>Aphanomyces genome sequencing and annotation.</title>
        <authorList>
            <person name="Minardi D."/>
            <person name="Oidtmann B."/>
            <person name="Van Der Giezen M."/>
            <person name="Studholme D.J."/>
        </authorList>
    </citation>
    <scope>NUCLEOTIDE SEQUENCE [LARGE SCALE GENOMIC DNA]</scope>
    <source>
        <strain evidence="2 3">Yx</strain>
    </source>
</reference>
<evidence type="ECO:0000256" key="1">
    <source>
        <dbReference type="SAM" id="MobiDB-lite"/>
    </source>
</evidence>
<feature type="region of interest" description="Disordered" evidence="1">
    <location>
        <begin position="58"/>
        <end position="79"/>
    </location>
</feature>
<dbReference type="AlphaFoldDB" id="A0A397B0A0"/>